<dbReference type="Gene3D" id="1.20.5.110">
    <property type="match status" value="1"/>
</dbReference>
<dbReference type="Proteomes" id="UP000826656">
    <property type="component" value="Unassembled WGS sequence"/>
</dbReference>
<dbReference type="PANTHER" id="PTHR12632">
    <property type="entry name" value="TRANSCRIPTION FACTOR NF-Y ALPHA-RELATED"/>
    <property type="match status" value="1"/>
</dbReference>
<dbReference type="InterPro" id="IPR014892">
    <property type="entry name" value="RPA_C"/>
</dbReference>
<dbReference type="Gene3D" id="1.10.10.10">
    <property type="entry name" value="Winged helix-like DNA-binding domain superfamily/Winged helix DNA-binding domain"/>
    <property type="match status" value="1"/>
</dbReference>
<feature type="non-terminal residue" evidence="14">
    <location>
        <position position="1"/>
    </location>
</feature>
<evidence type="ECO:0000256" key="4">
    <source>
        <dbReference type="ARBA" id="ARBA00023015"/>
    </source>
</evidence>
<evidence type="ECO:0000256" key="5">
    <source>
        <dbReference type="ARBA" id="ARBA00023125"/>
    </source>
</evidence>
<dbReference type="Pfam" id="PF05739">
    <property type="entry name" value="SNARE"/>
    <property type="match status" value="1"/>
</dbReference>
<dbReference type="Gene3D" id="1.20.58.70">
    <property type="match status" value="1"/>
</dbReference>
<keyword evidence="15" id="KW-1185">Reference proteome</keyword>
<dbReference type="PROSITE" id="PS00914">
    <property type="entry name" value="SYNTAXIN"/>
    <property type="match status" value="1"/>
</dbReference>
<dbReference type="PROSITE" id="PS51152">
    <property type="entry name" value="NFYA_HAP2_2"/>
    <property type="match status" value="1"/>
</dbReference>
<sequence>KQHDSSSMPAQVPSSAFNTPLKGYQASASNQFPGYSMDGIRGVDKMVLDFLQQPSCLALEKGVHRNELVQQLKLPSEKISEALDSLESEGLIYTTIDEFHYKSTGNGIYFRIILSMEQPMSSDSHESGVSMQSYNMDYQGHFDLGLFGQSLGRIMLPLNLTSHDESPIFVNAKQYHGILRRRKFRAKEMEKNLLKPRKPFLHLSRHLHAKSRPRGGGGRFLNTRKTNGSINDDANGSFSRFRNEEQSPNQESPGIQMRQTGGVNLDKFFEDVETIKDELKELEKIHTQLHNSHEQSKTLHNAKNVKDLRTKMDNDVSIALKKAKFIKVRLEALDRSNAANRSVPGCGPGSSSDRTRTSVVNGLRKKLQESMNQFNELRQRMASEYRETVQRRYYTVTGENPDEGTLDTLISTGQSETFLQKAIQEQGRGQVMDTVMEIQERHEAVKELERNLKELHQVFMDMAVLVESQGAQLDDIESQVNRANSFVRGGAQQLEVARKHQKSSRKWTCIAIIILLIIILVVVLSIQPWKK</sequence>
<dbReference type="PROSITE" id="PS50192">
    <property type="entry name" value="T_SNARE"/>
    <property type="match status" value="1"/>
</dbReference>
<evidence type="ECO:0000256" key="11">
    <source>
        <dbReference type="SAM" id="MobiDB-lite"/>
    </source>
</evidence>
<feature type="coiled-coil region" evidence="10">
    <location>
        <begin position="265"/>
        <end position="292"/>
    </location>
</feature>
<comment type="caution">
    <text evidence="14">The sequence shown here is derived from an EMBL/GenBank/DDBJ whole genome shotgun (WGS) entry which is preliminary data.</text>
</comment>
<keyword evidence="6 9" id="KW-0804">Transcription</keyword>
<keyword evidence="10" id="KW-0175">Coiled coil</keyword>
<evidence type="ECO:0000256" key="10">
    <source>
        <dbReference type="SAM" id="Coils"/>
    </source>
</evidence>
<dbReference type="Pfam" id="PF08784">
    <property type="entry name" value="RPA_C"/>
    <property type="match status" value="1"/>
</dbReference>
<dbReference type="InterPro" id="IPR006012">
    <property type="entry name" value="Syntaxin/epimorphin_CS"/>
</dbReference>
<dbReference type="SUPFAM" id="SSF46785">
    <property type="entry name" value="Winged helix' DNA-binding domain"/>
    <property type="match status" value="1"/>
</dbReference>
<dbReference type="SMART" id="SM00397">
    <property type="entry name" value="t_SNARE"/>
    <property type="match status" value="1"/>
</dbReference>
<organism evidence="14 15">
    <name type="scientific">Solanum tuberosum</name>
    <name type="common">Potato</name>
    <dbReference type="NCBI Taxonomy" id="4113"/>
    <lineage>
        <taxon>Eukaryota</taxon>
        <taxon>Viridiplantae</taxon>
        <taxon>Streptophyta</taxon>
        <taxon>Embryophyta</taxon>
        <taxon>Tracheophyta</taxon>
        <taxon>Spermatophyta</taxon>
        <taxon>Magnoliopsida</taxon>
        <taxon>eudicotyledons</taxon>
        <taxon>Gunneridae</taxon>
        <taxon>Pentapetalae</taxon>
        <taxon>asterids</taxon>
        <taxon>lamiids</taxon>
        <taxon>Solanales</taxon>
        <taxon>Solanaceae</taxon>
        <taxon>Solanoideae</taxon>
        <taxon>Solaneae</taxon>
        <taxon>Solanum</taxon>
    </lineage>
</organism>
<keyword evidence="3" id="KW-0653">Protein transport</keyword>
<comment type="similarity">
    <text evidence="9">Belongs to the NFYA/HAP2 subunit family.</text>
</comment>
<evidence type="ECO:0000256" key="6">
    <source>
        <dbReference type="ARBA" id="ARBA00023163"/>
    </source>
</evidence>
<proteinExistence type="inferred from homology"/>
<evidence type="ECO:0000256" key="2">
    <source>
        <dbReference type="ARBA" id="ARBA00009063"/>
    </source>
</evidence>
<keyword evidence="12" id="KW-0812">Transmembrane</keyword>
<dbReference type="InterPro" id="IPR036388">
    <property type="entry name" value="WH-like_DNA-bd_sf"/>
</dbReference>
<dbReference type="SUPFAM" id="SSF47661">
    <property type="entry name" value="t-snare proteins"/>
    <property type="match status" value="1"/>
</dbReference>
<feature type="transmembrane region" description="Helical" evidence="12">
    <location>
        <begin position="507"/>
        <end position="526"/>
    </location>
</feature>
<dbReference type="PRINTS" id="PR00616">
    <property type="entry name" value="CCAATSUBUNTB"/>
</dbReference>
<evidence type="ECO:0000256" key="3">
    <source>
        <dbReference type="ARBA" id="ARBA00022927"/>
    </source>
</evidence>
<dbReference type="EMBL" id="JAIVGD010000002">
    <property type="protein sequence ID" value="KAH0780282.1"/>
    <property type="molecule type" value="Genomic_DNA"/>
</dbReference>
<comment type="function">
    <text evidence="9">Component of the sequence-specific heterotrimeric transcription factor (NF-Y) which specifically recognizes a 5'-CCAAT-3' box motif found in the promoters of its target genes.</text>
</comment>
<keyword evidence="12" id="KW-1133">Transmembrane helix</keyword>
<dbReference type="SMART" id="SM00521">
    <property type="entry name" value="CBF"/>
    <property type="match status" value="1"/>
</dbReference>
<dbReference type="InterPro" id="IPR010989">
    <property type="entry name" value="SNARE"/>
</dbReference>
<dbReference type="CDD" id="cd00179">
    <property type="entry name" value="SynN"/>
    <property type="match status" value="1"/>
</dbReference>
<dbReference type="CDD" id="cd15848">
    <property type="entry name" value="SNARE_syntaxin1-like"/>
    <property type="match status" value="1"/>
</dbReference>
<dbReference type="SMART" id="SM00503">
    <property type="entry name" value="SynN"/>
    <property type="match status" value="1"/>
</dbReference>
<protein>
    <recommendedName>
        <fullName evidence="9">Nuclear transcription factor Y subunit</fullName>
    </recommendedName>
</protein>
<feature type="domain" description="T-SNARE coiled-coil homology" evidence="13">
    <location>
        <begin position="435"/>
        <end position="497"/>
    </location>
</feature>
<keyword evidence="4 9" id="KW-0805">Transcription regulation</keyword>
<dbReference type="InterPro" id="IPR006011">
    <property type="entry name" value="Syntaxin_N"/>
</dbReference>
<dbReference type="InterPro" id="IPR036390">
    <property type="entry name" value="WH_DNA-bd_sf"/>
</dbReference>
<evidence type="ECO:0000256" key="8">
    <source>
        <dbReference type="RuleBase" id="RU003858"/>
    </source>
</evidence>
<dbReference type="Pfam" id="PF00804">
    <property type="entry name" value="Syntaxin"/>
    <property type="match status" value="1"/>
</dbReference>
<reference evidence="14 15" key="1">
    <citation type="journal article" date="2021" name="bioRxiv">
        <title>Chromosome-scale and haplotype-resolved genome assembly of a tetraploid potato cultivar.</title>
        <authorList>
            <person name="Sun H."/>
            <person name="Jiao W.-B."/>
            <person name="Krause K."/>
            <person name="Campoy J.A."/>
            <person name="Goel M."/>
            <person name="Folz-Donahue K."/>
            <person name="Kukat C."/>
            <person name="Huettel B."/>
            <person name="Schneeberger K."/>
        </authorList>
    </citation>
    <scope>NUCLEOTIDE SEQUENCE [LARGE SCALE GENOMIC DNA]</scope>
    <source>
        <strain evidence="14">SolTubOtavaFocal</strain>
        <tissue evidence="14">Leaves</tissue>
    </source>
</reference>
<accession>A0ABQ7WHR3</accession>
<evidence type="ECO:0000313" key="14">
    <source>
        <dbReference type="EMBL" id="KAH0780282.1"/>
    </source>
</evidence>
<feature type="compositionally biased region" description="Polar residues" evidence="11">
    <location>
        <begin position="223"/>
        <end position="260"/>
    </location>
</feature>
<comment type="similarity">
    <text evidence="2 8">Belongs to the syntaxin family.</text>
</comment>
<keyword evidence="12" id="KW-0472">Membrane</keyword>
<evidence type="ECO:0000256" key="1">
    <source>
        <dbReference type="ARBA" id="ARBA00004123"/>
    </source>
</evidence>
<dbReference type="Gene3D" id="6.10.250.2430">
    <property type="match status" value="1"/>
</dbReference>
<keyword evidence="7 9" id="KW-0539">Nucleus</keyword>
<keyword evidence="3" id="KW-0813">Transport</keyword>
<evidence type="ECO:0000256" key="9">
    <source>
        <dbReference type="RuleBase" id="RU367155"/>
    </source>
</evidence>
<feature type="region of interest" description="Disordered" evidence="11">
    <location>
        <begin position="208"/>
        <end position="260"/>
    </location>
</feature>
<feature type="coiled-coil region" evidence="10">
    <location>
        <begin position="360"/>
        <end position="387"/>
    </location>
</feature>
<comment type="subcellular location">
    <subcellularLocation>
        <location evidence="1 9">Nucleus</location>
    </subcellularLocation>
</comment>
<evidence type="ECO:0000313" key="15">
    <source>
        <dbReference type="Proteomes" id="UP000826656"/>
    </source>
</evidence>
<evidence type="ECO:0000256" key="12">
    <source>
        <dbReference type="SAM" id="Phobius"/>
    </source>
</evidence>
<name>A0ABQ7WHR3_SOLTU</name>
<keyword evidence="5 9" id="KW-0238">DNA-binding</keyword>
<evidence type="ECO:0000259" key="13">
    <source>
        <dbReference type="PROSITE" id="PS50192"/>
    </source>
</evidence>
<gene>
    <name evidence="14" type="ORF">KY290_006709</name>
</gene>
<dbReference type="Pfam" id="PF02045">
    <property type="entry name" value="CBFB_NFYA"/>
    <property type="match status" value="1"/>
</dbReference>
<dbReference type="InterPro" id="IPR000727">
    <property type="entry name" value="T_SNARE_dom"/>
</dbReference>
<dbReference type="InterPro" id="IPR001289">
    <property type="entry name" value="NFYA"/>
</dbReference>
<evidence type="ECO:0000256" key="7">
    <source>
        <dbReference type="ARBA" id="ARBA00023242"/>
    </source>
</evidence>
<comment type="subunit">
    <text evidence="9">Heterotrimer.</text>
</comment>